<dbReference type="InterPro" id="IPR006127">
    <property type="entry name" value="ZnuA-like"/>
</dbReference>
<dbReference type="SUPFAM" id="SSF53807">
    <property type="entry name" value="Helical backbone' metal receptor"/>
    <property type="match status" value="1"/>
</dbReference>
<dbReference type="STRING" id="930117.SAMN05216225_100786"/>
<dbReference type="PANTHER" id="PTHR42953">
    <property type="entry name" value="HIGH-AFFINITY ZINC UPTAKE SYSTEM PROTEIN ZNUA-RELATED"/>
    <property type="match status" value="1"/>
</dbReference>
<dbReference type="RefSeq" id="WP_072888825.1">
    <property type="nucleotide sequence ID" value="NZ_FQVW01000007.1"/>
</dbReference>
<dbReference type="GO" id="GO:0007155">
    <property type="term" value="P:cell adhesion"/>
    <property type="evidence" value="ECO:0007669"/>
    <property type="project" value="InterPro"/>
</dbReference>
<evidence type="ECO:0000256" key="3">
    <source>
        <dbReference type="RuleBase" id="RU003512"/>
    </source>
</evidence>
<dbReference type="PANTHER" id="PTHR42953:SF8">
    <property type="entry name" value="ZINT DOMAIN-CONTAINING PROTEIN"/>
    <property type="match status" value="1"/>
</dbReference>
<protein>
    <submittedName>
        <fullName evidence="6">Zinc transport system substrate-binding protein</fullName>
    </submittedName>
</protein>
<dbReference type="PRINTS" id="PR00690">
    <property type="entry name" value="ADHESNFAMILY"/>
</dbReference>
<dbReference type="PRINTS" id="PR00691">
    <property type="entry name" value="ADHESINB"/>
</dbReference>
<name>A0A1M5F7E2_9BACI</name>
<evidence type="ECO:0000256" key="2">
    <source>
        <dbReference type="ARBA" id="ARBA00022729"/>
    </source>
</evidence>
<proteinExistence type="inferred from homology"/>
<feature type="region of interest" description="Disordered" evidence="4">
    <location>
        <begin position="118"/>
        <end position="143"/>
    </location>
</feature>
<reference evidence="6 7" key="1">
    <citation type="submission" date="2016-11" db="EMBL/GenBank/DDBJ databases">
        <authorList>
            <person name="Jaros S."/>
            <person name="Januszkiewicz K."/>
            <person name="Wedrychowicz H."/>
        </authorList>
    </citation>
    <scope>NUCLEOTIDE SEQUENCE [LARGE SCALE GENOMIC DNA]</scope>
    <source>
        <strain evidence="6 7">IBRC-M 10683</strain>
    </source>
</reference>
<feature type="chain" id="PRO_5039031980" evidence="5">
    <location>
        <begin position="20"/>
        <end position="313"/>
    </location>
</feature>
<dbReference type="Gene3D" id="3.40.50.1980">
    <property type="entry name" value="Nitrogenase molybdenum iron protein domain"/>
    <property type="match status" value="2"/>
</dbReference>
<feature type="signal peptide" evidence="5">
    <location>
        <begin position="1"/>
        <end position="19"/>
    </location>
</feature>
<evidence type="ECO:0000313" key="6">
    <source>
        <dbReference type="EMBL" id="SHF87429.1"/>
    </source>
</evidence>
<feature type="compositionally biased region" description="Basic and acidic residues" evidence="4">
    <location>
        <begin position="132"/>
        <end position="143"/>
    </location>
</feature>
<gene>
    <name evidence="6" type="ORF">SAMN05216225_100786</name>
</gene>
<dbReference type="InterPro" id="IPR006129">
    <property type="entry name" value="AdhesinB"/>
</dbReference>
<dbReference type="Pfam" id="PF01297">
    <property type="entry name" value="ZnuA"/>
    <property type="match status" value="1"/>
</dbReference>
<dbReference type="GO" id="GO:0046872">
    <property type="term" value="F:metal ion binding"/>
    <property type="evidence" value="ECO:0007669"/>
    <property type="project" value="InterPro"/>
</dbReference>
<dbReference type="InterPro" id="IPR050492">
    <property type="entry name" value="Bact_metal-bind_prot9"/>
</dbReference>
<keyword evidence="1 3" id="KW-0813">Transport</keyword>
<sequence length="313" mass="35544">MKKILILLLFIGIYLTGCATTSSDTVDNDGITIYTSVYPIQYIVERIGGETINVKSVFPLGVDAHTYEPTSKEMTEIARSDMFIYLGAGMEGFAESMAGALKSQDVKLIELGEEEELFHSEETEQHEEDDDHDGHNHNHGDHDPHIWLDPIRMIEMAHIITSNLEELNPEKKDDYQENIIALEEDLRKLDDKFVTTLEEKSNKKLLVSHAAYGYWEERYGIEQISINGLSSSSEPSQKELTKIIEEANAHTIKYIIFEQNTSSRVSEIVQDHINAEALIIHNLSVLTEDDIENNEDYISLMEQNLNVLDQATN</sequence>
<evidence type="ECO:0000256" key="1">
    <source>
        <dbReference type="ARBA" id="ARBA00022448"/>
    </source>
</evidence>
<dbReference type="AlphaFoldDB" id="A0A1M5F7E2"/>
<keyword evidence="7" id="KW-1185">Reference proteome</keyword>
<dbReference type="GO" id="GO:0030001">
    <property type="term" value="P:metal ion transport"/>
    <property type="evidence" value="ECO:0007669"/>
    <property type="project" value="InterPro"/>
</dbReference>
<evidence type="ECO:0000256" key="4">
    <source>
        <dbReference type="SAM" id="MobiDB-lite"/>
    </source>
</evidence>
<dbReference type="OrthoDB" id="9810636at2"/>
<organism evidence="6 7">
    <name type="scientific">Ornithinibacillus halophilus</name>
    <dbReference type="NCBI Taxonomy" id="930117"/>
    <lineage>
        <taxon>Bacteria</taxon>
        <taxon>Bacillati</taxon>
        <taxon>Bacillota</taxon>
        <taxon>Bacilli</taxon>
        <taxon>Bacillales</taxon>
        <taxon>Bacillaceae</taxon>
        <taxon>Ornithinibacillus</taxon>
    </lineage>
</organism>
<keyword evidence="2 5" id="KW-0732">Signal</keyword>
<comment type="similarity">
    <text evidence="3">Belongs to the bacterial solute-binding protein 9 family.</text>
</comment>
<accession>A0A1M5F7E2</accession>
<evidence type="ECO:0000313" key="7">
    <source>
        <dbReference type="Proteomes" id="UP000183988"/>
    </source>
</evidence>
<dbReference type="EMBL" id="FQVW01000007">
    <property type="protein sequence ID" value="SHF87429.1"/>
    <property type="molecule type" value="Genomic_DNA"/>
</dbReference>
<evidence type="ECO:0000256" key="5">
    <source>
        <dbReference type="SAM" id="SignalP"/>
    </source>
</evidence>
<dbReference type="Proteomes" id="UP000183988">
    <property type="component" value="Unassembled WGS sequence"/>
</dbReference>
<dbReference type="InterPro" id="IPR006128">
    <property type="entry name" value="Lipoprotein_PsaA-like"/>
</dbReference>